<dbReference type="Pfam" id="PF08212">
    <property type="entry name" value="Lipocalin_2"/>
    <property type="match status" value="1"/>
</dbReference>
<name>A0A2P1EMA7_9VIRU</name>
<dbReference type="Proteomes" id="UP000289600">
    <property type="component" value="Segment"/>
</dbReference>
<reference evidence="5" key="1">
    <citation type="submission" date="2018-01" db="EMBL/GenBank/DDBJ databases">
        <title>Testimony of 'menage a trois' revealed by the proteome of Megavirus virophage.</title>
        <authorList>
            <person name="Jeudy S."/>
            <person name="Bertaux L."/>
            <person name="Alempic J.-M."/>
            <person name="Lartigue A."/>
            <person name="Legendre M."/>
            <person name="Philippe N."/>
            <person name="Beucher L."/>
            <person name="Biondi E."/>
            <person name="Juul S."/>
            <person name="Turner D."/>
            <person name="Coute Y."/>
            <person name="Claverie J.-M."/>
            <person name="Abergel C."/>
        </authorList>
    </citation>
    <scope>NUCLEOTIDE SEQUENCE [LARGE SCALE GENOMIC DNA]</scope>
</reference>
<evidence type="ECO:0000256" key="2">
    <source>
        <dbReference type="PIRNR" id="PIRNR036893"/>
    </source>
</evidence>
<keyword evidence="5" id="KW-1185">Reference proteome</keyword>
<gene>
    <name evidence="4" type="ORF">mc_638</name>
</gene>
<sequence>MQNSEIKSVPGVDINKYLGVWYEIARLPASFEQNCKNSTATYSLKTTYPNLSIGVVNTCDVNGRQISIQGTAIPANNTQLIEGTSILSPGELLVSFGNDFSPYNINYVDNNYQYAIVSSNRDKFWILSRNPQVDNYTYQSLVSIANKLGFNTQNLIKN</sequence>
<proteinExistence type="inferred from homology"/>
<dbReference type="EMBL" id="MG807320">
    <property type="protein sequence ID" value="AVL95024.1"/>
    <property type="molecule type" value="Genomic_DNA"/>
</dbReference>
<evidence type="ECO:0000313" key="4">
    <source>
        <dbReference type="EMBL" id="AVL95024.1"/>
    </source>
</evidence>
<dbReference type="PANTHER" id="PTHR10612">
    <property type="entry name" value="APOLIPOPROTEIN D"/>
    <property type="match status" value="1"/>
</dbReference>
<organism evidence="4 5">
    <name type="scientific">Moumouvirus australiensis</name>
    <dbReference type="NCBI Taxonomy" id="2109587"/>
    <lineage>
        <taxon>Viruses</taxon>
        <taxon>Varidnaviria</taxon>
        <taxon>Bamfordvirae</taxon>
        <taxon>Nucleocytoviricota</taxon>
        <taxon>Megaviricetes</taxon>
        <taxon>Imitervirales</taxon>
        <taxon>Mimiviridae</taxon>
        <taxon>Megamimivirinae</taxon>
        <taxon>Moumouvirus</taxon>
        <taxon>Moumouvirus australiense</taxon>
    </lineage>
</organism>
<dbReference type="InterPro" id="IPR022272">
    <property type="entry name" value="Lipocalin_CS"/>
</dbReference>
<dbReference type="PROSITE" id="PS00213">
    <property type="entry name" value="LIPOCALIN"/>
    <property type="match status" value="1"/>
</dbReference>
<dbReference type="InterPro" id="IPR012674">
    <property type="entry name" value="Calycin"/>
</dbReference>
<evidence type="ECO:0000256" key="1">
    <source>
        <dbReference type="ARBA" id="ARBA00006889"/>
    </source>
</evidence>
<dbReference type="SUPFAM" id="SSF50814">
    <property type="entry name" value="Lipocalins"/>
    <property type="match status" value="1"/>
</dbReference>
<dbReference type="InterPro" id="IPR002446">
    <property type="entry name" value="Lipocalin_bac"/>
</dbReference>
<dbReference type="InterPro" id="IPR022271">
    <property type="entry name" value="Lipocalin_ApoD"/>
</dbReference>
<feature type="domain" description="Lipocalin/cytosolic fatty-acid binding" evidence="3">
    <location>
        <begin position="12"/>
        <end position="157"/>
    </location>
</feature>
<dbReference type="PANTHER" id="PTHR10612:SF34">
    <property type="entry name" value="APOLIPOPROTEIN D"/>
    <property type="match status" value="1"/>
</dbReference>
<protein>
    <submittedName>
        <fullName evidence="4">Putative lipocalin R877</fullName>
    </submittedName>
</protein>
<comment type="similarity">
    <text evidence="1 2">Belongs to the calycin superfamily. Lipocalin family.</text>
</comment>
<dbReference type="InterPro" id="IPR047202">
    <property type="entry name" value="Lipocalin_Blc-like_dom"/>
</dbReference>
<dbReference type="CDD" id="cd19438">
    <property type="entry name" value="lipocalin_Blc-like"/>
    <property type="match status" value="1"/>
</dbReference>
<dbReference type="PIRSF" id="PIRSF036893">
    <property type="entry name" value="Lipocalin_ApoD"/>
    <property type="match status" value="1"/>
</dbReference>
<evidence type="ECO:0000259" key="3">
    <source>
        <dbReference type="Pfam" id="PF08212"/>
    </source>
</evidence>
<dbReference type="PRINTS" id="PR01171">
    <property type="entry name" value="BCTLIPOCALIN"/>
</dbReference>
<accession>A0A2P1EMA7</accession>
<dbReference type="Gene3D" id="2.40.128.20">
    <property type="match status" value="1"/>
</dbReference>
<dbReference type="GO" id="GO:0006950">
    <property type="term" value="P:response to stress"/>
    <property type="evidence" value="ECO:0007669"/>
    <property type="project" value="UniProtKB-ARBA"/>
</dbReference>
<evidence type="ECO:0000313" key="5">
    <source>
        <dbReference type="Proteomes" id="UP000289600"/>
    </source>
</evidence>
<dbReference type="InterPro" id="IPR000566">
    <property type="entry name" value="Lipocln_cytosolic_FA-bd_dom"/>
</dbReference>